<evidence type="ECO:0000313" key="7">
    <source>
        <dbReference type="EMBL" id="AWG43152.1"/>
    </source>
</evidence>
<dbReference type="GO" id="GO:0160148">
    <property type="term" value="F:tRNA pseudouridine(55) synthase activity"/>
    <property type="evidence" value="ECO:0007669"/>
    <property type="project" value="UniProtKB-EC"/>
</dbReference>
<evidence type="ECO:0000256" key="2">
    <source>
        <dbReference type="ARBA" id="ARBA00005642"/>
    </source>
</evidence>
<dbReference type="CDD" id="cd02573">
    <property type="entry name" value="PseudoU_synth_EcTruB"/>
    <property type="match status" value="1"/>
</dbReference>
<organism evidence="7 8">
    <name type="scientific">Candidatus Borreliella tachyglossi</name>
    <dbReference type="NCBI Taxonomy" id="1964448"/>
    <lineage>
        <taxon>Bacteria</taxon>
        <taxon>Pseudomonadati</taxon>
        <taxon>Spirochaetota</taxon>
        <taxon>Spirochaetia</taxon>
        <taxon>Spirochaetales</taxon>
        <taxon>Borreliaceae</taxon>
        <taxon>Borreliella</taxon>
    </lineage>
</organism>
<dbReference type="PANTHER" id="PTHR13767:SF2">
    <property type="entry name" value="PSEUDOURIDYLATE SYNTHASE TRUB1"/>
    <property type="match status" value="1"/>
</dbReference>
<dbReference type="InterPro" id="IPR002501">
    <property type="entry name" value="PsdUridine_synth_N"/>
</dbReference>
<evidence type="ECO:0000259" key="6">
    <source>
        <dbReference type="Pfam" id="PF01509"/>
    </source>
</evidence>
<evidence type="ECO:0000256" key="4">
    <source>
        <dbReference type="ARBA" id="ARBA00023235"/>
    </source>
</evidence>
<dbReference type="AlphaFoldDB" id="A0A2S1LY00"/>
<evidence type="ECO:0000256" key="1">
    <source>
        <dbReference type="ARBA" id="ARBA00000385"/>
    </source>
</evidence>
<dbReference type="GO" id="GO:0003723">
    <property type="term" value="F:RNA binding"/>
    <property type="evidence" value="ECO:0007669"/>
    <property type="project" value="InterPro"/>
</dbReference>
<reference evidence="7 8" key="1">
    <citation type="submission" date="2018-01" db="EMBL/GenBank/DDBJ databases">
        <title>Genome sequence of Borrelia tachyglossi.</title>
        <authorList>
            <person name="Gofton A.W."/>
        </authorList>
    </citation>
    <scope>NUCLEOTIDE SEQUENCE [LARGE SCALE GENOMIC DNA]</scope>
    <source>
        <strain evidence="7 8">Bc-F10-1268</strain>
    </source>
</reference>
<keyword evidence="8" id="KW-1185">Reference proteome</keyword>
<proteinExistence type="inferred from homology"/>
<feature type="domain" description="Pseudouridine synthase II N-terminal" evidence="6">
    <location>
        <begin position="23"/>
        <end position="172"/>
    </location>
</feature>
<dbReference type="RefSeq" id="WP_108729551.1">
    <property type="nucleotide sequence ID" value="NZ_CP025785.1"/>
</dbReference>
<evidence type="ECO:0000256" key="5">
    <source>
        <dbReference type="HAMAP-Rule" id="MF_01080"/>
    </source>
</evidence>
<dbReference type="InterPro" id="IPR014780">
    <property type="entry name" value="tRNA_psdUridine_synth_TruB"/>
</dbReference>
<name>A0A2S1LY00_9SPIR</name>
<sequence>MNGIILLNKRIGTTSYEALYPLKKYFSTSRVGHTGTLDKFASGLLIVLIGKYTRLSNYITSLDKEYIAEIEFGIETDTLDPNGRVINTTNYIPSLGELNLGIKSFIGEIEQVPPRFSSVHVKGNRAYKLALSGESFEIQARKINVYNIEILSYNVDFHILNLKINCSKGTYVRSLARDLACSLGSLAYVKNLERVKIGDFRLGNACFDCDLDKNSLISLESLNLFEVIYIDDNMIISIKNGAYVDVAINLDELKIFKSRNEEMLAVICGIGLSKYKYVIIF</sequence>
<comment type="catalytic activity">
    <reaction evidence="1 5">
        <text>uridine(55) in tRNA = pseudouridine(55) in tRNA</text>
        <dbReference type="Rhea" id="RHEA:42532"/>
        <dbReference type="Rhea" id="RHEA-COMP:10101"/>
        <dbReference type="Rhea" id="RHEA-COMP:10102"/>
        <dbReference type="ChEBI" id="CHEBI:65314"/>
        <dbReference type="ChEBI" id="CHEBI:65315"/>
        <dbReference type="EC" id="5.4.99.25"/>
    </reaction>
</comment>
<dbReference type="HAMAP" id="MF_01080">
    <property type="entry name" value="TruB_bact"/>
    <property type="match status" value="1"/>
</dbReference>
<evidence type="ECO:0000256" key="3">
    <source>
        <dbReference type="ARBA" id="ARBA00022694"/>
    </source>
</evidence>
<dbReference type="SUPFAM" id="SSF55120">
    <property type="entry name" value="Pseudouridine synthase"/>
    <property type="match status" value="1"/>
</dbReference>
<dbReference type="EMBL" id="CP025785">
    <property type="protein sequence ID" value="AWG43152.1"/>
    <property type="molecule type" value="Genomic_DNA"/>
</dbReference>
<feature type="active site" description="Nucleophile" evidence="5">
    <location>
        <position position="38"/>
    </location>
</feature>
<dbReference type="Proteomes" id="UP000244655">
    <property type="component" value="Chromosome"/>
</dbReference>
<evidence type="ECO:0000313" key="8">
    <source>
        <dbReference type="Proteomes" id="UP000244655"/>
    </source>
</evidence>
<gene>
    <name evidence="5 7" type="primary">truB</name>
    <name evidence="7" type="ORF">CR532_04230</name>
</gene>
<dbReference type="NCBIfam" id="TIGR00431">
    <property type="entry name" value="TruB"/>
    <property type="match status" value="1"/>
</dbReference>
<dbReference type="OrthoDB" id="9802309at2"/>
<keyword evidence="3 5" id="KW-0819">tRNA processing</keyword>
<dbReference type="PANTHER" id="PTHR13767">
    <property type="entry name" value="TRNA-PSEUDOURIDINE SYNTHASE"/>
    <property type="match status" value="1"/>
</dbReference>
<dbReference type="Pfam" id="PF01509">
    <property type="entry name" value="TruB_N"/>
    <property type="match status" value="1"/>
</dbReference>
<dbReference type="Gene3D" id="3.30.2350.10">
    <property type="entry name" value="Pseudouridine synthase"/>
    <property type="match status" value="1"/>
</dbReference>
<dbReference type="GO" id="GO:1990481">
    <property type="term" value="P:mRNA pseudouridine synthesis"/>
    <property type="evidence" value="ECO:0007669"/>
    <property type="project" value="TreeGrafter"/>
</dbReference>
<accession>A0A2S1LY00</accession>
<protein>
    <recommendedName>
        <fullName evidence="5">tRNA pseudouridine synthase B</fullName>
        <ecNumber evidence="5">5.4.99.25</ecNumber>
    </recommendedName>
    <alternativeName>
        <fullName evidence="5">tRNA pseudouridine(55) synthase</fullName>
        <shortName evidence="5">Psi55 synthase</shortName>
    </alternativeName>
    <alternativeName>
        <fullName evidence="5">tRNA pseudouridylate synthase</fullName>
    </alternativeName>
    <alternativeName>
        <fullName evidence="5">tRNA-uridine isomerase</fullName>
    </alternativeName>
</protein>
<keyword evidence="4 5" id="KW-0413">Isomerase</keyword>
<dbReference type="GO" id="GO:0031119">
    <property type="term" value="P:tRNA pseudouridine synthesis"/>
    <property type="evidence" value="ECO:0007669"/>
    <property type="project" value="UniProtKB-UniRule"/>
</dbReference>
<dbReference type="InterPro" id="IPR020103">
    <property type="entry name" value="PsdUridine_synth_cat_dom_sf"/>
</dbReference>
<comment type="similarity">
    <text evidence="2 5">Belongs to the pseudouridine synthase TruB family. Type 1 subfamily.</text>
</comment>
<comment type="function">
    <text evidence="5">Responsible for synthesis of pseudouridine from uracil-55 in the psi GC loop of transfer RNAs.</text>
</comment>
<dbReference type="EC" id="5.4.99.25" evidence="5"/>